<feature type="transmembrane region" description="Helical" evidence="1">
    <location>
        <begin position="6"/>
        <end position="22"/>
    </location>
</feature>
<reference evidence="2 3" key="1">
    <citation type="submission" date="2016-10" db="EMBL/GenBank/DDBJ databases">
        <title>Rhodobacter sp. LPB0142, isolated from sea water.</title>
        <authorList>
            <person name="Kim E."/>
            <person name="Yi H."/>
        </authorList>
    </citation>
    <scope>NUCLEOTIDE SEQUENCE [LARGE SCALE GENOMIC DNA]</scope>
    <source>
        <strain evidence="2 3">LPB0142</strain>
    </source>
</reference>
<keyword evidence="1" id="KW-1133">Transmembrane helix</keyword>
<evidence type="ECO:0000313" key="3">
    <source>
        <dbReference type="Proteomes" id="UP000176562"/>
    </source>
</evidence>
<dbReference type="KEGG" id="rhp:LPB142_03525"/>
<protein>
    <submittedName>
        <fullName evidence="2">Uncharacterized protein</fullName>
    </submittedName>
</protein>
<keyword evidence="1" id="KW-0472">Membrane</keyword>
<dbReference type="EMBL" id="CP017781">
    <property type="protein sequence ID" value="AOZ68498.1"/>
    <property type="molecule type" value="Genomic_DNA"/>
</dbReference>
<dbReference type="STRING" id="1850250.LPB142_03525"/>
<feature type="transmembrane region" description="Helical" evidence="1">
    <location>
        <begin position="72"/>
        <end position="92"/>
    </location>
</feature>
<proteinExistence type="predicted"/>
<evidence type="ECO:0000256" key="1">
    <source>
        <dbReference type="SAM" id="Phobius"/>
    </source>
</evidence>
<sequence>MSQFMIFFGVIALAMAVWLSRFQWAKAIALVPVGALVPAFYGAAVNCGLGFALDFFGPGACEGGHAPRAVFAALYVIALAPVLVGTLLVKLLRIVAARR</sequence>
<keyword evidence="1" id="KW-0812">Transmembrane</keyword>
<keyword evidence="3" id="KW-1185">Reference proteome</keyword>
<name>A0A1D9M9L3_9RHOB</name>
<dbReference type="Proteomes" id="UP000176562">
    <property type="component" value="Chromosome"/>
</dbReference>
<accession>A0A1D9M9L3</accession>
<feature type="transmembrane region" description="Helical" evidence="1">
    <location>
        <begin position="29"/>
        <end position="52"/>
    </location>
</feature>
<dbReference type="RefSeq" id="WP_068767219.1">
    <property type="nucleotide sequence ID" value="NZ_CP017781.1"/>
</dbReference>
<evidence type="ECO:0000313" key="2">
    <source>
        <dbReference type="EMBL" id="AOZ68498.1"/>
    </source>
</evidence>
<dbReference type="AlphaFoldDB" id="A0A1D9M9L3"/>
<gene>
    <name evidence="2" type="ORF">LPB142_03525</name>
</gene>
<organism evidence="2 3">
    <name type="scientific">Rhodobacter xanthinilyticus</name>
    <dbReference type="NCBI Taxonomy" id="1850250"/>
    <lineage>
        <taxon>Bacteria</taxon>
        <taxon>Pseudomonadati</taxon>
        <taxon>Pseudomonadota</taxon>
        <taxon>Alphaproteobacteria</taxon>
        <taxon>Rhodobacterales</taxon>
        <taxon>Rhodobacter group</taxon>
        <taxon>Rhodobacter</taxon>
    </lineage>
</organism>